<proteinExistence type="predicted"/>
<protein>
    <submittedName>
        <fullName evidence="2">Uncharacterized protein</fullName>
    </submittedName>
</protein>
<dbReference type="PANTHER" id="PTHR36396">
    <property type="entry name" value="MALTASE-GLUCOAMYLASE, INTESTINAL PROTEIN"/>
    <property type="match status" value="1"/>
</dbReference>
<reference evidence="2" key="1">
    <citation type="submission" date="2022-02" db="EMBL/GenBank/DDBJ databases">
        <authorList>
            <person name="Henning P.M."/>
            <person name="McCubbin A.G."/>
            <person name="Shore J.S."/>
        </authorList>
    </citation>
    <scope>NUCLEOTIDE SEQUENCE</scope>
    <source>
        <strain evidence="2">F60SS</strain>
        <tissue evidence="2">Leaves</tissue>
    </source>
</reference>
<dbReference type="OrthoDB" id="1932454at2759"/>
<comment type="caution">
    <text evidence="2">The sequence shown here is derived from an EMBL/GenBank/DDBJ whole genome shotgun (WGS) entry which is preliminary data.</text>
</comment>
<keyword evidence="1" id="KW-0472">Membrane</keyword>
<name>A0A9Q0FQL0_9ROSI</name>
<keyword evidence="3" id="KW-1185">Reference proteome</keyword>
<dbReference type="PANTHER" id="PTHR36396:SF1">
    <property type="entry name" value="MALTASE-GLUCOAMYLASE, INTESTINAL PROTEIN"/>
    <property type="match status" value="1"/>
</dbReference>
<dbReference type="AlphaFoldDB" id="A0A9Q0FQL0"/>
<feature type="transmembrane region" description="Helical" evidence="1">
    <location>
        <begin position="169"/>
        <end position="193"/>
    </location>
</feature>
<keyword evidence="1" id="KW-0812">Transmembrane</keyword>
<evidence type="ECO:0000313" key="2">
    <source>
        <dbReference type="EMBL" id="KAJ4835763.1"/>
    </source>
</evidence>
<organism evidence="2 3">
    <name type="scientific">Turnera subulata</name>
    <dbReference type="NCBI Taxonomy" id="218843"/>
    <lineage>
        <taxon>Eukaryota</taxon>
        <taxon>Viridiplantae</taxon>
        <taxon>Streptophyta</taxon>
        <taxon>Embryophyta</taxon>
        <taxon>Tracheophyta</taxon>
        <taxon>Spermatophyta</taxon>
        <taxon>Magnoliopsida</taxon>
        <taxon>eudicotyledons</taxon>
        <taxon>Gunneridae</taxon>
        <taxon>Pentapetalae</taxon>
        <taxon>rosids</taxon>
        <taxon>fabids</taxon>
        <taxon>Malpighiales</taxon>
        <taxon>Passifloraceae</taxon>
        <taxon>Turnera</taxon>
    </lineage>
</organism>
<gene>
    <name evidence="2" type="ORF">Tsubulata_005139</name>
</gene>
<reference evidence="2" key="2">
    <citation type="journal article" date="2023" name="Plants (Basel)">
        <title>Annotation of the Turnera subulata (Passifloraceae) Draft Genome Reveals the S-Locus Evolved after the Divergence of Turneroideae from Passifloroideae in a Stepwise Manner.</title>
        <authorList>
            <person name="Henning P.M."/>
            <person name="Roalson E.H."/>
            <person name="Mir W."/>
            <person name="McCubbin A.G."/>
            <person name="Shore J.S."/>
        </authorList>
    </citation>
    <scope>NUCLEOTIDE SEQUENCE</scope>
    <source>
        <strain evidence="2">F60SS</strain>
    </source>
</reference>
<sequence>MVGYRHTDRLISSSSRRHCGAVCNRADMVLNSYSQLSDHYRTELGRYRDGSIGSLLEVKCKSLNKTFRFAAGTKAGFAVSLINRKLGSGSPLVSHIEAVKDEEEPISFGPDAVLVDYGSGWMLQTATESDYGGGRAEPVRILPPGIPNRSQSADGSPPTRVVAKPTVTIVYLAKILLAFFFIFVLGAILTLALENIPRMILFINSLM</sequence>
<keyword evidence="1" id="KW-1133">Transmembrane helix</keyword>
<evidence type="ECO:0000313" key="3">
    <source>
        <dbReference type="Proteomes" id="UP001141552"/>
    </source>
</evidence>
<dbReference type="Proteomes" id="UP001141552">
    <property type="component" value="Unassembled WGS sequence"/>
</dbReference>
<dbReference type="EMBL" id="JAKUCV010004308">
    <property type="protein sequence ID" value="KAJ4835763.1"/>
    <property type="molecule type" value="Genomic_DNA"/>
</dbReference>
<accession>A0A9Q0FQL0</accession>
<evidence type="ECO:0000256" key="1">
    <source>
        <dbReference type="SAM" id="Phobius"/>
    </source>
</evidence>